<reference evidence="2 3" key="1">
    <citation type="submission" date="2017-04" db="EMBL/GenBank/DDBJ databases">
        <title>Draft genome sequence of Zooshikella ganghwensis VG4 isolated from Red Sea sediments.</title>
        <authorList>
            <person name="Rehman Z."/>
            <person name="Alam I."/>
            <person name="Kamau A."/>
            <person name="Bajic V."/>
            <person name="Leiknes T."/>
        </authorList>
    </citation>
    <scope>NUCLEOTIDE SEQUENCE [LARGE SCALE GENOMIC DNA]</scope>
    <source>
        <strain evidence="2 3">VG4</strain>
    </source>
</reference>
<keyword evidence="3" id="KW-1185">Reference proteome</keyword>
<keyword evidence="1" id="KW-1133">Transmembrane helix</keyword>
<dbReference type="AlphaFoldDB" id="A0A4P9VTB2"/>
<evidence type="ECO:0000313" key="2">
    <source>
        <dbReference type="EMBL" id="RDH45907.1"/>
    </source>
</evidence>
<evidence type="ECO:0000313" key="3">
    <source>
        <dbReference type="Proteomes" id="UP000257039"/>
    </source>
</evidence>
<organism evidence="2 3">
    <name type="scientific">Zooshikella ganghwensis</name>
    <dbReference type="NCBI Taxonomy" id="202772"/>
    <lineage>
        <taxon>Bacteria</taxon>
        <taxon>Pseudomonadati</taxon>
        <taxon>Pseudomonadota</taxon>
        <taxon>Gammaproteobacteria</taxon>
        <taxon>Oceanospirillales</taxon>
        <taxon>Zooshikellaceae</taxon>
        <taxon>Zooshikella</taxon>
    </lineage>
</organism>
<sequence length="149" mass="16889">MNKKAFKTKRKGETRLVFKLKYVGLLFIGIVVLPIYANSFVDKVVGGDGISIGGGPELNSEADMQSYRLSVLWGWHQDWLKSSSWLLSGYFDLSFFIGKMNSIIKMASLQLVVVQQQVFRLVPYFALKQKKPLAIDFLHTLRLVLACPM</sequence>
<name>A0A4P9VTB2_9GAMM</name>
<gene>
    <name evidence="2" type="ORF">B9G39_21980</name>
</gene>
<protein>
    <submittedName>
        <fullName evidence="2">Uncharacterized protein</fullName>
    </submittedName>
</protein>
<keyword evidence="1" id="KW-0472">Membrane</keyword>
<dbReference type="Proteomes" id="UP000257039">
    <property type="component" value="Unassembled WGS sequence"/>
</dbReference>
<accession>A0A4P9VTB2</accession>
<proteinExistence type="predicted"/>
<dbReference type="EMBL" id="NDXW01000001">
    <property type="protein sequence ID" value="RDH45907.1"/>
    <property type="molecule type" value="Genomic_DNA"/>
</dbReference>
<dbReference type="RefSeq" id="WP_094788787.1">
    <property type="nucleotide sequence ID" value="NZ_NDXW01000001.1"/>
</dbReference>
<comment type="caution">
    <text evidence="2">The sequence shown here is derived from an EMBL/GenBank/DDBJ whole genome shotgun (WGS) entry which is preliminary data.</text>
</comment>
<keyword evidence="1" id="KW-0812">Transmembrane</keyword>
<feature type="transmembrane region" description="Helical" evidence="1">
    <location>
        <begin position="20"/>
        <end position="37"/>
    </location>
</feature>
<evidence type="ECO:0000256" key="1">
    <source>
        <dbReference type="SAM" id="Phobius"/>
    </source>
</evidence>